<feature type="signal peptide" evidence="5">
    <location>
        <begin position="1"/>
        <end position="18"/>
    </location>
</feature>
<organism evidence="8 9">
    <name type="scientific">Hymenobacter endophyticus</name>
    <dbReference type="NCBI Taxonomy" id="3076335"/>
    <lineage>
        <taxon>Bacteria</taxon>
        <taxon>Pseudomonadati</taxon>
        <taxon>Bacteroidota</taxon>
        <taxon>Cytophagia</taxon>
        <taxon>Cytophagales</taxon>
        <taxon>Hymenobacteraceae</taxon>
        <taxon>Hymenobacter</taxon>
    </lineage>
</organism>
<comment type="caution">
    <text evidence="8">The sequence shown here is derived from an EMBL/GenBank/DDBJ whole genome shotgun (WGS) entry which is preliminary data.</text>
</comment>
<dbReference type="EMBL" id="JAWDJT010000007">
    <property type="protein sequence ID" value="MDU0371133.1"/>
    <property type="molecule type" value="Genomic_DNA"/>
</dbReference>
<evidence type="ECO:0000259" key="6">
    <source>
        <dbReference type="Pfam" id="PF00728"/>
    </source>
</evidence>
<dbReference type="InterPro" id="IPR017853">
    <property type="entry name" value="GH"/>
</dbReference>
<dbReference type="SUPFAM" id="SSF51445">
    <property type="entry name" value="(Trans)glycosidases"/>
    <property type="match status" value="1"/>
</dbReference>
<feature type="chain" id="PRO_5047376263" evidence="5">
    <location>
        <begin position="19"/>
        <end position="702"/>
    </location>
</feature>
<feature type="domain" description="Glycoside hydrolase family 20 catalytic" evidence="6">
    <location>
        <begin position="170"/>
        <end position="486"/>
    </location>
</feature>
<keyword evidence="5" id="KW-0732">Signal</keyword>
<name>A0ABU3TID6_9BACT</name>
<dbReference type="Gene3D" id="3.30.379.10">
    <property type="entry name" value="Chitobiase/beta-hexosaminidase domain 2-like"/>
    <property type="match status" value="1"/>
</dbReference>
<dbReference type="Gene3D" id="3.20.20.80">
    <property type="entry name" value="Glycosidases"/>
    <property type="match status" value="1"/>
</dbReference>
<dbReference type="Pfam" id="PF00728">
    <property type="entry name" value="Glyco_hydro_20"/>
    <property type="match status" value="1"/>
</dbReference>
<proteinExistence type="inferred from homology"/>
<dbReference type="InterPro" id="IPR015883">
    <property type="entry name" value="Glyco_hydro_20_cat"/>
</dbReference>
<sequence>MRYFLSVFILLLAAPAFAQPAPPNSRMLLPVPVQANWGNSRFTVKSDFTWQVFTPAQSAATQTADSAVAEAVERLVLPVLLPGKAGATTRRRASPLPTAALVMQYGRAGSLLAVSEDESYTLRVTPMGVALNAPTHLGILRGLATLRQLAQADRKTVTLPEVDVTDAPRFAWRGLLMDGARHFMPLAVIKRNLDGMWATKLNVLHWHLSDDQGFRVESKLFPRLHQVGGQGQYYTQRQIREVVRYAGRRGIRVVPELDMPGHATSWLAAYPRLASNDSTYGVATRWGVLNIAMDPTRETTYSFIDSLLSEVTPLFPDPYFHVGGDENDGRQWRRNPRIVAYMKQQGYVTEKGLPDKHALQTAFNRRVLAMVTKYQKRMVGWDEILGPGLPAEAVIQSWRGKKGLYDAAKAGHQAILSNGYYIDLNLTAASHYAPDPLPEDAPLTPEQQKLILGGEATMWAEFADSVIVDSRIWPRAAAVAERLWSPAQVRDVPDMYRRLALLSPQLETLGLQHRKAPSQLLQQLAGSSAAVLPLRTLAQVLEPVKEYKRHFQGFKYSTLTPLNRLVDAAPAESDVAREFGAAVDKLLAYNRSAPSAARFRDAGGKQQLNALQNQLQLWQNNDALVQPTLQQNPLLKEYAPLSTTLKTAATLALERLTMLEKGQAPTPAWQAAALKQLDALKAPAGQTELAVLPHVRRLVEAK</sequence>
<dbReference type="InterPro" id="IPR025705">
    <property type="entry name" value="Beta_hexosaminidase_sua/sub"/>
</dbReference>
<evidence type="ECO:0000313" key="9">
    <source>
        <dbReference type="Proteomes" id="UP001250698"/>
    </source>
</evidence>
<keyword evidence="9" id="KW-1185">Reference proteome</keyword>
<dbReference type="Pfam" id="PF14845">
    <property type="entry name" value="Glycohydro_20b2"/>
    <property type="match status" value="1"/>
</dbReference>
<dbReference type="PANTHER" id="PTHR22600:SF21">
    <property type="entry name" value="BETA-HEXOSAMINIDASE A"/>
    <property type="match status" value="1"/>
</dbReference>
<comment type="similarity">
    <text evidence="1">Belongs to the glycosyl hydrolase 20 family.</text>
</comment>
<keyword evidence="3" id="KW-0325">Glycoprotein</keyword>
<accession>A0ABU3TID6</accession>
<dbReference type="InterPro" id="IPR029018">
    <property type="entry name" value="Hex-like_dom2"/>
</dbReference>
<dbReference type="SUPFAM" id="SSF55545">
    <property type="entry name" value="beta-N-acetylhexosaminidase-like domain"/>
    <property type="match status" value="1"/>
</dbReference>
<feature type="domain" description="Beta-hexosaminidase eukaryotic type N-terminal" evidence="7">
    <location>
        <begin position="28"/>
        <end position="149"/>
    </location>
</feature>
<evidence type="ECO:0000256" key="2">
    <source>
        <dbReference type="ARBA" id="ARBA00022801"/>
    </source>
</evidence>
<keyword evidence="4" id="KW-0326">Glycosidase</keyword>
<dbReference type="PRINTS" id="PR00738">
    <property type="entry name" value="GLHYDRLASE20"/>
</dbReference>
<keyword evidence="2" id="KW-0378">Hydrolase</keyword>
<protein>
    <submittedName>
        <fullName evidence="8">Family 20 glycosylhydrolase</fullName>
    </submittedName>
</protein>
<evidence type="ECO:0000259" key="7">
    <source>
        <dbReference type="Pfam" id="PF14845"/>
    </source>
</evidence>
<evidence type="ECO:0000256" key="5">
    <source>
        <dbReference type="SAM" id="SignalP"/>
    </source>
</evidence>
<evidence type="ECO:0000256" key="3">
    <source>
        <dbReference type="ARBA" id="ARBA00023180"/>
    </source>
</evidence>
<reference evidence="8 9" key="1">
    <citation type="submission" date="2023-10" db="EMBL/GenBank/DDBJ databases">
        <title>Hymenobacter endophyticus sp. nov., an isolate from the leaf tissues of wheat.</title>
        <authorList>
            <person name="Dai Y."/>
        </authorList>
    </citation>
    <scope>NUCLEOTIDE SEQUENCE [LARGE SCALE GENOMIC DNA]</scope>
    <source>
        <strain evidence="8 9">ZK17L-C2</strain>
    </source>
</reference>
<dbReference type="PANTHER" id="PTHR22600">
    <property type="entry name" value="BETA-HEXOSAMINIDASE"/>
    <property type="match status" value="1"/>
</dbReference>
<evidence type="ECO:0000256" key="1">
    <source>
        <dbReference type="ARBA" id="ARBA00006285"/>
    </source>
</evidence>
<dbReference type="Proteomes" id="UP001250698">
    <property type="component" value="Unassembled WGS sequence"/>
</dbReference>
<evidence type="ECO:0000313" key="8">
    <source>
        <dbReference type="EMBL" id="MDU0371133.1"/>
    </source>
</evidence>
<gene>
    <name evidence="8" type="ORF">ROI90_12055</name>
</gene>
<dbReference type="InterPro" id="IPR029019">
    <property type="entry name" value="HEX_eukaryotic_N"/>
</dbReference>
<evidence type="ECO:0000256" key="4">
    <source>
        <dbReference type="ARBA" id="ARBA00023295"/>
    </source>
</evidence>
<dbReference type="RefSeq" id="WP_315998601.1">
    <property type="nucleotide sequence ID" value="NZ_JAWDJT010000007.1"/>
</dbReference>